<dbReference type="InterPro" id="IPR006708">
    <property type="entry name" value="Pex19"/>
</dbReference>
<sequence>MLTLSVCYSKVNCVLQKGEMDYLISEELGENPIEIGSDIIPNDLEIVIQIVNALAQWEIQKESERGTIEMFKQFLSKEILKEPFAKLKVEMVRWFDKNKLRMGVEELKARKQQIEHIEVVLTTFESGDPTTDELFGLVCKVGTLPHELLK</sequence>
<accession>L7FLW7</accession>
<protein>
    <submittedName>
        <fullName evidence="1">Uncharacterized protein</fullName>
    </submittedName>
</protein>
<gene>
    <name evidence="1" type="ORF">EIN_453200</name>
</gene>
<dbReference type="GeneID" id="14888667"/>
<dbReference type="KEGG" id="eiv:EIN_453200"/>
<dbReference type="OrthoDB" id="26405at2759"/>
<dbReference type="InterPro" id="IPR038322">
    <property type="entry name" value="Pex19_C_sf"/>
</dbReference>
<dbReference type="AlphaFoldDB" id="L7FLW7"/>
<name>L7FLW7_ENTIV</name>
<reference evidence="1 2" key="1">
    <citation type="submission" date="2012-10" db="EMBL/GenBank/DDBJ databases">
        <authorList>
            <person name="Zafar N."/>
            <person name="Inman J."/>
            <person name="Hall N."/>
            <person name="Lorenzi H."/>
            <person name="Caler E."/>
        </authorList>
    </citation>
    <scope>NUCLEOTIDE SEQUENCE [LARGE SCALE GENOMIC DNA]</scope>
    <source>
        <strain evidence="1 2">IP1</strain>
    </source>
</reference>
<evidence type="ECO:0000313" key="2">
    <source>
        <dbReference type="Proteomes" id="UP000014680"/>
    </source>
</evidence>
<dbReference type="Gene3D" id="1.20.120.900">
    <property type="entry name" value="Pex19, mPTS binding domain"/>
    <property type="match status" value="1"/>
</dbReference>
<dbReference type="RefSeq" id="XP_004256461.1">
    <property type="nucleotide sequence ID" value="XM_004256413.1"/>
</dbReference>
<dbReference type="VEuPathDB" id="AmoebaDB:EIN_453200"/>
<dbReference type="Proteomes" id="UP000014680">
    <property type="component" value="Unassembled WGS sequence"/>
</dbReference>
<keyword evidence="2" id="KW-1185">Reference proteome</keyword>
<proteinExistence type="predicted"/>
<organism evidence="1 2">
    <name type="scientific">Entamoeba invadens IP1</name>
    <dbReference type="NCBI Taxonomy" id="370355"/>
    <lineage>
        <taxon>Eukaryota</taxon>
        <taxon>Amoebozoa</taxon>
        <taxon>Evosea</taxon>
        <taxon>Archamoebae</taxon>
        <taxon>Mastigamoebida</taxon>
        <taxon>Entamoebidae</taxon>
        <taxon>Entamoeba</taxon>
    </lineage>
</organism>
<dbReference type="Pfam" id="PF04614">
    <property type="entry name" value="Pex19"/>
    <property type="match status" value="1"/>
</dbReference>
<dbReference type="GO" id="GO:0005777">
    <property type="term" value="C:peroxisome"/>
    <property type="evidence" value="ECO:0007669"/>
    <property type="project" value="InterPro"/>
</dbReference>
<dbReference type="EMBL" id="KB206589">
    <property type="protein sequence ID" value="ELP89690.1"/>
    <property type="molecule type" value="Genomic_DNA"/>
</dbReference>
<evidence type="ECO:0000313" key="1">
    <source>
        <dbReference type="EMBL" id="ELP89690.1"/>
    </source>
</evidence>